<gene>
    <name evidence="2" type="ORF">H8699_08855</name>
</gene>
<keyword evidence="1" id="KW-0472">Membrane</keyword>
<feature type="transmembrane region" description="Helical" evidence="1">
    <location>
        <begin position="56"/>
        <end position="85"/>
    </location>
</feature>
<dbReference type="PANTHER" id="PTHR40044:SF1">
    <property type="entry name" value="INTEGRAL MEMBRANE PROTEIN"/>
    <property type="match status" value="1"/>
</dbReference>
<feature type="transmembrane region" description="Helical" evidence="1">
    <location>
        <begin position="127"/>
        <end position="149"/>
    </location>
</feature>
<dbReference type="Pfam" id="PF06177">
    <property type="entry name" value="QueT"/>
    <property type="match status" value="1"/>
</dbReference>
<dbReference type="InterPro" id="IPR010387">
    <property type="entry name" value="QueT"/>
</dbReference>
<dbReference type="RefSeq" id="WP_249285363.1">
    <property type="nucleotide sequence ID" value="NZ_JACRSO010000003.1"/>
</dbReference>
<sequence>MQKKSVRYLVQAALIAALYAALTLALQPISFSATGQVRVSEALTVLPFFTPAAVPGLFVGCLLANLIGGYGILDIVFGSLATLLAALAARKLRRWPFLVPLPSVLFNAAIVGPMLSYVTGFPMLPTVGYVGLGQLAACYVLGLPLLYLLRRYDKILFRMDP</sequence>
<reference evidence="2" key="1">
    <citation type="submission" date="2020-08" db="EMBL/GenBank/DDBJ databases">
        <title>Genome public.</title>
        <authorList>
            <person name="Liu C."/>
            <person name="Sun Q."/>
        </authorList>
    </citation>
    <scope>NUCLEOTIDE SEQUENCE</scope>
    <source>
        <strain evidence="2">NSJ-44</strain>
    </source>
</reference>
<keyword evidence="1" id="KW-0812">Transmembrane</keyword>
<keyword evidence="3" id="KW-1185">Reference proteome</keyword>
<dbReference type="AlphaFoldDB" id="A0A926HMV3"/>
<evidence type="ECO:0000313" key="3">
    <source>
        <dbReference type="Proteomes" id="UP000654279"/>
    </source>
</evidence>
<name>A0A926HMV3_9FIRM</name>
<protein>
    <submittedName>
        <fullName evidence="2">QueT transporter family protein</fullName>
    </submittedName>
</protein>
<comment type="caution">
    <text evidence="2">The sequence shown here is derived from an EMBL/GenBank/DDBJ whole genome shotgun (WGS) entry which is preliminary data.</text>
</comment>
<keyword evidence="1" id="KW-1133">Transmembrane helix</keyword>
<evidence type="ECO:0000256" key="1">
    <source>
        <dbReference type="SAM" id="Phobius"/>
    </source>
</evidence>
<proteinExistence type="predicted"/>
<feature type="transmembrane region" description="Helical" evidence="1">
    <location>
        <begin position="97"/>
        <end position="115"/>
    </location>
</feature>
<organism evidence="2 3">
    <name type="scientific">Luoshenia tenuis</name>
    <dbReference type="NCBI Taxonomy" id="2763654"/>
    <lineage>
        <taxon>Bacteria</taxon>
        <taxon>Bacillati</taxon>
        <taxon>Bacillota</taxon>
        <taxon>Clostridia</taxon>
        <taxon>Christensenellales</taxon>
        <taxon>Christensenellaceae</taxon>
        <taxon>Luoshenia</taxon>
    </lineage>
</organism>
<dbReference type="PIRSF" id="PIRSF031501">
    <property type="entry name" value="QueT"/>
    <property type="match status" value="1"/>
</dbReference>
<dbReference type="EMBL" id="JACRSO010000003">
    <property type="protein sequence ID" value="MBC8529533.1"/>
    <property type="molecule type" value="Genomic_DNA"/>
</dbReference>
<dbReference type="Proteomes" id="UP000654279">
    <property type="component" value="Unassembled WGS sequence"/>
</dbReference>
<accession>A0A926HMV3</accession>
<dbReference type="PANTHER" id="PTHR40044">
    <property type="entry name" value="INTEGRAL MEMBRANE PROTEIN-RELATED"/>
    <property type="match status" value="1"/>
</dbReference>
<evidence type="ECO:0000313" key="2">
    <source>
        <dbReference type="EMBL" id="MBC8529533.1"/>
    </source>
</evidence>